<comment type="caution">
    <text evidence="1">The sequence shown here is derived from an EMBL/GenBank/DDBJ whole genome shotgun (WGS) entry which is preliminary data.</text>
</comment>
<evidence type="ECO:0000313" key="2">
    <source>
        <dbReference type="Proteomes" id="UP001141253"/>
    </source>
</evidence>
<dbReference type="Proteomes" id="UP001141253">
    <property type="component" value="Chromosome 13"/>
</dbReference>
<accession>A0ABQ9ATY2</accession>
<reference evidence="1" key="1">
    <citation type="submission" date="2022-10" db="EMBL/GenBank/DDBJ databases">
        <authorList>
            <person name="Hyden B.L."/>
            <person name="Feng K."/>
            <person name="Yates T."/>
            <person name="Jawdy S."/>
            <person name="Smart L.B."/>
            <person name="Muchero W."/>
        </authorList>
    </citation>
    <scope>NUCLEOTIDE SEQUENCE</scope>
    <source>
        <tissue evidence="1">Shoot tip</tissue>
    </source>
</reference>
<evidence type="ECO:0000313" key="1">
    <source>
        <dbReference type="EMBL" id="KAJ6360267.1"/>
    </source>
</evidence>
<sequence>MGWWCWLRIKGNDSNLLPCTSIRYQDSKVWTTTYEQGHGCSPRSSWICT</sequence>
<dbReference type="EMBL" id="JAPFFI010000015">
    <property type="protein sequence ID" value="KAJ6360267.1"/>
    <property type="molecule type" value="Genomic_DNA"/>
</dbReference>
<organism evidence="1 2">
    <name type="scientific">Salix suchowensis</name>
    <dbReference type="NCBI Taxonomy" id="1278906"/>
    <lineage>
        <taxon>Eukaryota</taxon>
        <taxon>Viridiplantae</taxon>
        <taxon>Streptophyta</taxon>
        <taxon>Embryophyta</taxon>
        <taxon>Tracheophyta</taxon>
        <taxon>Spermatophyta</taxon>
        <taxon>Magnoliopsida</taxon>
        <taxon>eudicotyledons</taxon>
        <taxon>Gunneridae</taxon>
        <taxon>Pentapetalae</taxon>
        <taxon>rosids</taxon>
        <taxon>fabids</taxon>
        <taxon>Malpighiales</taxon>
        <taxon>Salicaceae</taxon>
        <taxon>Saliceae</taxon>
        <taxon>Salix</taxon>
    </lineage>
</organism>
<name>A0ABQ9ATY2_9ROSI</name>
<reference evidence="1" key="2">
    <citation type="journal article" date="2023" name="Int. J. Mol. Sci.">
        <title>De Novo Assembly and Annotation of 11 Diverse Shrub Willow (Salix) Genomes Reveals Novel Gene Organization in Sex-Linked Regions.</title>
        <authorList>
            <person name="Hyden B."/>
            <person name="Feng K."/>
            <person name="Yates T.B."/>
            <person name="Jawdy S."/>
            <person name="Cereghino C."/>
            <person name="Smart L.B."/>
            <person name="Muchero W."/>
        </authorList>
    </citation>
    <scope>NUCLEOTIDE SEQUENCE</scope>
    <source>
        <tissue evidence="1">Shoot tip</tissue>
    </source>
</reference>
<gene>
    <name evidence="1" type="ORF">OIU77_004300</name>
</gene>
<protein>
    <submittedName>
        <fullName evidence="1">Uncharacterized protein</fullName>
    </submittedName>
</protein>
<proteinExistence type="predicted"/>
<keyword evidence="2" id="KW-1185">Reference proteome</keyword>